<feature type="transmembrane region" description="Helical" evidence="1">
    <location>
        <begin position="72"/>
        <end position="89"/>
    </location>
</feature>
<keyword evidence="1" id="KW-0812">Transmembrane</keyword>
<accession>A0A841K0L6</accession>
<dbReference type="RefSeq" id="WP_050059939.1">
    <property type="nucleotide sequence ID" value="NZ_JACHEK010000012.1"/>
</dbReference>
<feature type="transmembrane region" description="Helical" evidence="1">
    <location>
        <begin position="387"/>
        <end position="406"/>
    </location>
</feature>
<comment type="caution">
    <text evidence="2">The sequence shown here is derived from an EMBL/GenBank/DDBJ whole genome shotgun (WGS) entry which is preliminary data.</text>
</comment>
<dbReference type="Proteomes" id="UP000538666">
    <property type="component" value="Unassembled WGS sequence"/>
</dbReference>
<feature type="transmembrane region" description="Helical" evidence="1">
    <location>
        <begin position="144"/>
        <end position="164"/>
    </location>
</feature>
<dbReference type="OrthoDB" id="101980at2"/>
<keyword evidence="3" id="KW-1185">Reference proteome</keyword>
<feature type="transmembrane region" description="Helical" evidence="1">
    <location>
        <begin position="170"/>
        <end position="187"/>
    </location>
</feature>
<evidence type="ECO:0000313" key="3">
    <source>
        <dbReference type="Proteomes" id="UP000538666"/>
    </source>
</evidence>
<feature type="transmembrane region" description="Helical" evidence="1">
    <location>
        <begin position="355"/>
        <end position="375"/>
    </location>
</feature>
<evidence type="ECO:0008006" key="4">
    <source>
        <dbReference type="Google" id="ProtNLM"/>
    </source>
</evidence>
<name>A0A841K0L6_9BACT</name>
<organism evidence="2 3">
    <name type="scientific">Silvibacterium bohemicum</name>
    <dbReference type="NCBI Taxonomy" id="1577686"/>
    <lineage>
        <taxon>Bacteria</taxon>
        <taxon>Pseudomonadati</taxon>
        <taxon>Acidobacteriota</taxon>
        <taxon>Terriglobia</taxon>
        <taxon>Terriglobales</taxon>
        <taxon>Acidobacteriaceae</taxon>
        <taxon>Silvibacterium</taxon>
    </lineage>
</organism>
<keyword evidence="1" id="KW-0472">Membrane</keyword>
<feature type="transmembrane region" description="Helical" evidence="1">
    <location>
        <begin position="192"/>
        <end position="208"/>
    </location>
</feature>
<feature type="transmembrane region" description="Helical" evidence="1">
    <location>
        <begin position="412"/>
        <end position="434"/>
    </location>
</feature>
<feature type="transmembrane region" description="Helical" evidence="1">
    <location>
        <begin position="237"/>
        <end position="259"/>
    </location>
</feature>
<evidence type="ECO:0000256" key="1">
    <source>
        <dbReference type="SAM" id="Phobius"/>
    </source>
</evidence>
<feature type="transmembrane region" description="Helical" evidence="1">
    <location>
        <begin position="101"/>
        <end position="123"/>
    </location>
</feature>
<keyword evidence="1" id="KW-1133">Transmembrane helix</keyword>
<dbReference type="EMBL" id="JACHEK010000012">
    <property type="protein sequence ID" value="MBB6147122.1"/>
    <property type="molecule type" value="Genomic_DNA"/>
</dbReference>
<feature type="transmembrane region" description="Helical" evidence="1">
    <location>
        <begin position="441"/>
        <end position="458"/>
    </location>
</feature>
<sequence length="593" mass="65877">MSAINATEGSAATGPVSRRRELNEPLGRQVTLTCFVLFLGAIEGWFKRTDFATDAISYLDISRAIPARDWKMVFNPLWSVGYPLLLAAARPFFPSSANGEWLAIHVLNLIIFLGTWLAFLYLLKSFNSLSEDLPLEEALQRRRFVHYAGVCIFIAIQLCIDSVSRVGPDLLVTTFFFLATATIWRLLGNPNYGRAIVLGVILGVGYWIKGIFLPLSFILLLVTAGAFLWKKRRIAPVLIAFLVFAVVAAPYVAGLSWSYGHFTTGESGQLNYAFHVNYLPRWTNWQGGPAGYGTPVHPTHEVLKGPDLFVFGEPYHNTYPPFGNVVYWYEGYRHFWSAKYQAIGIGRDLGYLAKILVGQPIFYAVLLSTLLLLAAAENRRAMLKTALSFWPFYLPALLGILLYVQVHLEDRYLGSFFAILCLLPFVTVAALSSLPSRKTRTQIFAIMTLGAALNYLLVDRDIFSHIAHHYTYAENPQWKLGMGLQRLGLKPGDEVAAIGGPNASCTWAYVAHLRIVAELGGDPFDQRNPHQAPAGAEVQEFWHGSPELQGRILTLFRNAGAAAAVASNKPSDVSTPAGWQRVDGTDTWVYLLH</sequence>
<gene>
    <name evidence="2" type="ORF">HNQ77_005107</name>
</gene>
<dbReference type="AlphaFoldDB" id="A0A841K0L6"/>
<proteinExistence type="predicted"/>
<reference evidence="2 3" key="1">
    <citation type="submission" date="2020-08" db="EMBL/GenBank/DDBJ databases">
        <title>Genomic Encyclopedia of Type Strains, Phase IV (KMG-IV): sequencing the most valuable type-strain genomes for metagenomic binning, comparative biology and taxonomic classification.</title>
        <authorList>
            <person name="Goeker M."/>
        </authorList>
    </citation>
    <scope>NUCLEOTIDE SEQUENCE [LARGE SCALE GENOMIC DNA]</scope>
    <source>
        <strain evidence="2 3">DSM 103733</strain>
    </source>
</reference>
<protein>
    <recommendedName>
        <fullName evidence="4">Glycosyltransferase RgtA/B/C/D-like domain-containing protein</fullName>
    </recommendedName>
</protein>
<evidence type="ECO:0000313" key="2">
    <source>
        <dbReference type="EMBL" id="MBB6147122.1"/>
    </source>
</evidence>